<organism evidence="1 2">
    <name type="scientific">Pythium oligandrum</name>
    <name type="common">Mycoparasitic fungus</name>
    <dbReference type="NCBI Taxonomy" id="41045"/>
    <lineage>
        <taxon>Eukaryota</taxon>
        <taxon>Sar</taxon>
        <taxon>Stramenopiles</taxon>
        <taxon>Oomycota</taxon>
        <taxon>Peronosporomycetes</taxon>
        <taxon>Pythiales</taxon>
        <taxon>Pythiaceae</taxon>
        <taxon>Pythium</taxon>
    </lineage>
</organism>
<proteinExistence type="predicted"/>
<dbReference type="Proteomes" id="UP000794436">
    <property type="component" value="Unassembled WGS sequence"/>
</dbReference>
<evidence type="ECO:0000313" key="1">
    <source>
        <dbReference type="EMBL" id="TMW56458.1"/>
    </source>
</evidence>
<sequence>MTSSQRRFRSKNGTKVEHLWRLACDKYESILCRIHPLRVHIYETREALLEDRGLIHIDSPIVELGVTASRALAFVVLPDVEKLQRPLKRRKTVWKETMSLPDRSDMVMINEATGKASSDYMKIRAAVLDGFGAHRGQHDLILYLREAVHWVFAYLQEDVLLTGDIGYISGPAGTGKSCAAVAFAVGRVNQSEWVVTWIHLVLGGFPIAVRLESNVKKTLEVRFDEYLRLDDILELGFEGVGSTKKHLLFVDNVTETNDTLMRACVGWARNDKNRRLVFVSPTVNKNYRKMLDQNHVQCSLHRLTWWRLDDYMSALQNQALLQHVLPQLDASEEPLPPMSALEPSRIEALARSKLYFTGGNVRYMFDNTTMELVEDLLDTLGRRGESAVVSFVKEGPLEVLCPFVPVLIAIAWNVAAFSVSWNFMALDSHWVYAKAPLMLETFFFSRLKRSSGVRLYERRGDEWCELQWLTTPVNILGRDQMEGYLEKDEPLWIKLLQLNRGSFDAVYLDRGRGLVRLVQIAGGHENVLSLEYFVRFVHRVAASWTWTAVVSVEVVVVVERSGLSDFEFASVSGGELMQVFPGWELNEGATNVRRVGIDSPKKWRDF</sequence>
<dbReference type="OrthoDB" id="77741at2759"/>
<dbReference type="AlphaFoldDB" id="A0A8K1FF56"/>
<reference evidence="1" key="1">
    <citation type="submission" date="2019-03" db="EMBL/GenBank/DDBJ databases">
        <title>Long read genome sequence of the mycoparasitic Pythium oligandrum ATCC 38472 isolated from sugarbeet rhizosphere.</title>
        <authorList>
            <person name="Gaulin E."/>
        </authorList>
    </citation>
    <scope>NUCLEOTIDE SEQUENCE</scope>
    <source>
        <strain evidence="1">ATCC 38472_TT</strain>
    </source>
</reference>
<accession>A0A8K1FF56</accession>
<name>A0A8K1FF56_PYTOL</name>
<dbReference type="EMBL" id="SPLM01000145">
    <property type="protein sequence ID" value="TMW56458.1"/>
    <property type="molecule type" value="Genomic_DNA"/>
</dbReference>
<comment type="caution">
    <text evidence="1">The sequence shown here is derived from an EMBL/GenBank/DDBJ whole genome shotgun (WGS) entry which is preliminary data.</text>
</comment>
<gene>
    <name evidence="1" type="ORF">Poli38472_006468</name>
</gene>
<protein>
    <submittedName>
        <fullName evidence="1">Uncharacterized protein</fullName>
    </submittedName>
</protein>
<evidence type="ECO:0000313" key="2">
    <source>
        <dbReference type="Proteomes" id="UP000794436"/>
    </source>
</evidence>
<keyword evidence="2" id="KW-1185">Reference proteome</keyword>